<dbReference type="InterPro" id="IPR032816">
    <property type="entry name" value="VTT_dom"/>
</dbReference>
<dbReference type="InterPro" id="IPR051311">
    <property type="entry name" value="DedA_domain"/>
</dbReference>
<gene>
    <name evidence="2" type="ORF">DI542_09780</name>
</gene>
<protein>
    <recommendedName>
        <fullName evidence="1">VTT domain-containing protein</fullName>
    </recommendedName>
</protein>
<feature type="domain" description="VTT" evidence="1">
    <location>
        <begin position="25"/>
        <end position="136"/>
    </location>
</feature>
<dbReference type="Pfam" id="PF09335">
    <property type="entry name" value="VTT_dom"/>
    <property type="match status" value="1"/>
</dbReference>
<accession>A0A2W5TSG5</accession>
<dbReference type="GO" id="GO:0005886">
    <property type="term" value="C:plasma membrane"/>
    <property type="evidence" value="ECO:0007669"/>
    <property type="project" value="UniProtKB-ARBA"/>
</dbReference>
<name>A0A2W5TSG5_ACIJO</name>
<sequence>MVAYIFLFLSAFGAATLLPLQSESVLAGILILGEYSAILLIGVATLGNVLGSCVNWWLGVQVEKYKDKKWFPVSEEKLLKAQNLYGRYGSPLLLLSWVPVIGDPITLVSGMLKEKFYKFLFLVLMAKFSRYIFIYLIYLKMV</sequence>
<comment type="caution">
    <text evidence="2">The sequence shown here is derived from an EMBL/GenBank/DDBJ whole genome shotgun (WGS) entry which is preliminary data.</text>
</comment>
<evidence type="ECO:0000259" key="1">
    <source>
        <dbReference type="Pfam" id="PF09335"/>
    </source>
</evidence>
<dbReference type="Proteomes" id="UP000249282">
    <property type="component" value="Unassembled WGS sequence"/>
</dbReference>
<dbReference type="EMBL" id="QFQJ01000049">
    <property type="protein sequence ID" value="PZQ88920.1"/>
    <property type="molecule type" value="Genomic_DNA"/>
</dbReference>
<evidence type="ECO:0000313" key="2">
    <source>
        <dbReference type="EMBL" id="PZQ88920.1"/>
    </source>
</evidence>
<dbReference type="RefSeq" id="WP_171265378.1">
    <property type="nucleotide sequence ID" value="NZ_CP068202.1"/>
</dbReference>
<proteinExistence type="predicted"/>
<dbReference type="PANTHER" id="PTHR42709:SF4">
    <property type="entry name" value="INNER MEMBRANE PROTEIN YQAA"/>
    <property type="match status" value="1"/>
</dbReference>
<reference evidence="2 3" key="1">
    <citation type="submission" date="2017-11" db="EMBL/GenBank/DDBJ databases">
        <title>Infants hospitalized years apart are colonized by the same room-sourced microbial strains.</title>
        <authorList>
            <person name="Brooks B."/>
            <person name="Olm M.R."/>
            <person name="Firek B.A."/>
            <person name="Baker R."/>
            <person name="Thomas B.C."/>
            <person name="Morowitz M.J."/>
            <person name="Banfield J.F."/>
        </authorList>
    </citation>
    <scope>NUCLEOTIDE SEQUENCE [LARGE SCALE GENOMIC DNA]</scope>
    <source>
        <strain evidence="2">S2_003_000_R3_20</strain>
    </source>
</reference>
<evidence type="ECO:0000313" key="3">
    <source>
        <dbReference type="Proteomes" id="UP000249282"/>
    </source>
</evidence>
<organism evidence="2 3">
    <name type="scientific">Acinetobacter johnsonii</name>
    <dbReference type="NCBI Taxonomy" id="40214"/>
    <lineage>
        <taxon>Bacteria</taxon>
        <taxon>Pseudomonadati</taxon>
        <taxon>Pseudomonadota</taxon>
        <taxon>Gammaproteobacteria</taxon>
        <taxon>Moraxellales</taxon>
        <taxon>Moraxellaceae</taxon>
        <taxon>Acinetobacter</taxon>
    </lineage>
</organism>
<dbReference type="AlphaFoldDB" id="A0A2W5TSG5"/>
<dbReference type="PANTHER" id="PTHR42709">
    <property type="entry name" value="ALKALINE PHOSPHATASE LIKE PROTEIN"/>
    <property type="match status" value="1"/>
</dbReference>